<evidence type="ECO:0000313" key="1">
    <source>
        <dbReference type="EMBL" id="MPN43866.1"/>
    </source>
</evidence>
<gene>
    <name evidence="1" type="ORF">SDC9_191427</name>
</gene>
<sequence>MSALYAGDLALAKQCAACCLSMQKQQPRADRYYFQMKLDGMLYTEADSTDAGFIDTAKTKQCYWEVGFSMLLMCKLYQITQDPTYLESARKFLEFKLKCQDDAFAYWGSGKSALAAAHYFMITGDERARDASLRFMQFVVETQKPNGGFQYEDEPDELLIYVDHAACFSVWGTESISVMASRIL</sequence>
<proteinExistence type="predicted"/>
<protein>
    <submittedName>
        <fullName evidence="1">Uncharacterized protein</fullName>
    </submittedName>
</protein>
<dbReference type="InterPro" id="IPR012341">
    <property type="entry name" value="6hp_glycosidase-like_sf"/>
</dbReference>
<comment type="caution">
    <text evidence="1">The sequence shown here is derived from an EMBL/GenBank/DDBJ whole genome shotgun (WGS) entry which is preliminary data.</text>
</comment>
<dbReference type="GO" id="GO:0005975">
    <property type="term" value="P:carbohydrate metabolic process"/>
    <property type="evidence" value="ECO:0007669"/>
    <property type="project" value="InterPro"/>
</dbReference>
<organism evidence="1">
    <name type="scientific">bioreactor metagenome</name>
    <dbReference type="NCBI Taxonomy" id="1076179"/>
    <lineage>
        <taxon>unclassified sequences</taxon>
        <taxon>metagenomes</taxon>
        <taxon>ecological metagenomes</taxon>
    </lineage>
</organism>
<dbReference type="InterPro" id="IPR008928">
    <property type="entry name" value="6-hairpin_glycosidase_sf"/>
</dbReference>
<name>A0A645HZ51_9ZZZZ</name>
<accession>A0A645HZ51</accession>
<dbReference type="Gene3D" id="1.50.10.10">
    <property type="match status" value="1"/>
</dbReference>
<reference evidence="1" key="1">
    <citation type="submission" date="2019-08" db="EMBL/GenBank/DDBJ databases">
        <authorList>
            <person name="Kucharzyk K."/>
            <person name="Murdoch R.W."/>
            <person name="Higgins S."/>
            <person name="Loffler F."/>
        </authorList>
    </citation>
    <scope>NUCLEOTIDE SEQUENCE</scope>
</reference>
<dbReference type="AlphaFoldDB" id="A0A645HZ51"/>
<dbReference type="SUPFAM" id="SSF48208">
    <property type="entry name" value="Six-hairpin glycosidases"/>
    <property type="match status" value="1"/>
</dbReference>
<dbReference type="EMBL" id="VSSQ01102555">
    <property type="protein sequence ID" value="MPN43866.1"/>
    <property type="molecule type" value="Genomic_DNA"/>
</dbReference>